<protein>
    <submittedName>
        <fullName evidence="4">ATP-binding cassette domain-containing protein</fullName>
    </submittedName>
</protein>
<dbReference type="GO" id="GO:0005886">
    <property type="term" value="C:plasma membrane"/>
    <property type="evidence" value="ECO:0007669"/>
    <property type="project" value="TreeGrafter"/>
</dbReference>
<dbReference type="GO" id="GO:0005524">
    <property type="term" value="F:ATP binding"/>
    <property type="evidence" value="ECO:0007669"/>
    <property type="project" value="UniProtKB-KW"/>
</dbReference>
<dbReference type="PROSITE" id="PS00211">
    <property type="entry name" value="ABC_TRANSPORTER_1"/>
    <property type="match status" value="1"/>
</dbReference>
<keyword evidence="2 4" id="KW-0067">ATP-binding</keyword>
<reference evidence="4" key="1">
    <citation type="journal article" date="2021" name="PeerJ">
        <title>Extensive microbial diversity within the chicken gut microbiome revealed by metagenomics and culture.</title>
        <authorList>
            <person name="Gilroy R."/>
            <person name="Ravi A."/>
            <person name="Getino M."/>
            <person name="Pursley I."/>
            <person name="Horton D.L."/>
            <person name="Alikhan N.F."/>
            <person name="Baker D."/>
            <person name="Gharbi K."/>
            <person name="Hall N."/>
            <person name="Watson M."/>
            <person name="Adriaenssens E.M."/>
            <person name="Foster-Nyarko E."/>
            <person name="Jarju S."/>
            <person name="Secka A."/>
            <person name="Antonio M."/>
            <person name="Oren A."/>
            <person name="Chaudhuri R.R."/>
            <person name="La Ragione R."/>
            <person name="Hildebrand F."/>
            <person name="Pallen M.J."/>
        </authorList>
    </citation>
    <scope>NUCLEOTIDE SEQUENCE</scope>
    <source>
        <strain evidence="4">687</strain>
    </source>
</reference>
<keyword evidence="1" id="KW-0547">Nucleotide-binding</keyword>
<comment type="caution">
    <text evidence="4">The sequence shown here is derived from an EMBL/GenBank/DDBJ whole genome shotgun (WGS) entry which is preliminary data.</text>
</comment>
<dbReference type="GO" id="GO:0022857">
    <property type="term" value="F:transmembrane transporter activity"/>
    <property type="evidence" value="ECO:0007669"/>
    <property type="project" value="TreeGrafter"/>
</dbReference>
<dbReference type="Gene3D" id="3.40.50.300">
    <property type="entry name" value="P-loop containing nucleotide triphosphate hydrolases"/>
    <property type="match status" value="1"/>
</dbReference>
<dbReference type="InterPro" id="IPR017871">
    <property type="entry name" value="ABC_transporter-like_CS"/>
</dbReference>
<dbReference type="PROSITE" id="PS50893">
    <property type="entry name" value="ABC_TRANSPORTER_2"/>
    <property type="match status" value="1"/>
</dbReference>
<gene>
    <name evidence="4" type="ORF">IAA31_08570</name>
</gene>
<dbReference type="Pfam" id="PF00005">
    <property type="entry name" value="ABC_tran"/>
    <property type="match status" value="1"/>
</dbReference>
<reference evidence="4" key="2">
    <citation type="submission" date="2021-04" db="EMBL/GenBank/DDBJ databases">
        <authorList>
            <person name="Gilroy R."/>
        </authorList>
    </citation>
    <scope>NUCLEOTIDE SEQUENCE</scope>
    <source>
        <strain evidence="4">687</strain>
    </source>
</reference>
<dbReference type="PANTHER" id="PTHR24220">
    <property type="entry name" value="IMPORT ATP-BINDING PROTEIN"/>
    <property type="match status" value="1"/>
</dbReference>
<dbReference type="SMART" id="SM00382">
    <property type="entry name" value="AAA"/>
    <property type="match status" value="1"/>
</dbReference>
<dbReference type="Proteomes" id="UP000824150">
    <property type="component" value="Unassembled WGS sequence"/>
</dbReference>
<evidence type="ECO:0000313" key="5">
    <source>
        <dbReference type="Proteomes" id="UP000824150"/>
    </source>
</evidence>
<evidence type="ECO:0000256" key="2">
    <source>
        <dbReference type="ARBA" id="ARBA00022840"/>
    </source>
</evidence>
<evidence type="ECO:0000256" key="1">
    <source>
        <dbReference type="ARBA" id="ARBA00022741"/>
    </source>
</evidence>
<organism evidence="4 5">
    <name type="scientific">Candidatus Anaerobiospirillum merdipullorum</name>
    <dbReference type="NCBI Taxonomy" id="2838450"/>
    <lineage>
        <taxon>Bacteria</taxon>
        <taxon>Pseudomonadati</taxon>
        <taxon>Pseudomonadota</taxon>
        <taxon>Gammaproteobacteria</taxon>
        <taxon>Aeromonadales</taxon>
        <taxon>Succinivibrionaceae</taxon>
        <taxon>Anaerobiospirillum</taxon>
    </lineage>
</organism>
<name>A0A9E2KQ65_9GAMM</name>
<evidence type="ECO:0000313" key="4">
    <source>
        <dbReference type="EMBL" id="MBU3827520.1"/>
    </source>
</evidence>
<dbReference type="InterPro" id="IPR015854">
    <property type="entry name" value="ABC_transpr_LolD-like"/>
</dbReference>
<feature type="domain" description="ABC transporter" evidence="3">
    <location>
        <begin position="5"/>
        <end position="244"/>
    </location>
</feature>
<dbReference type="GO" id="GO:0016887">
    <property type="term" value="F:ATP hydrolysis activity"/>
    <property type="evidence" value="ECO:0007669"/>
    <property type="project" value="InterPro"/>
</dbReference>
<dbReference type="InterPro" id="IPR027417">
    <property type="entry name" value="P-loop_NTPase"/>
</dbReference>
<dbReference type="InterPro" id="IPR003439">
    <property type="entry name" value="ABC_transporter-like_ATP-bd"/>
</dbReference>
<accession>A0A9E2KQ65</accession>
<sequence>MGRGVSIRALEYRYPGGFSVSVPCLELSPGVPAALTGISGSGKSTVVECIGLLKHGSCTRFILGDSDVLAVESEAQRAHLRQGQIGFMPQSGGLVAFLTVRENLQVQIMLALKARGITQNKAPALLQQAKEVAAALGIADLLNKYPHQLSVGQRQRAVFCRAVSAQPQLLLIDEPTAALDPAKARVLFSLIAQICRDLQCCALVVTHDVRNAALFKTHYALDEAASNGEHSVFALQSAEGICPA</sequence>
<evidence type="ECO:0000259" key="3">
    <source>
        <dbReference type="PROSITE" id="PS50893"/>
    </source>
</evidence>
<proteinExistence type="predicted"/>
<dbReference type="EMBL" id="JAHLFG010000094">
    <property type="protein sequence ID" value="MBU3827520.1"/>
    <property type="molecule type" value="Genomic_DNA"/>
</dbReference>
<dbReference type="InterPro" id="IPR003593">
    <property type="entry name" value="AAA+_ATPase"/>
</dbReference>
<dbReference type="SUPFAM" id="SSF52540">
    <property type="entry name" value="P-loop containing nucleoside triphosphate hydrolases"/>
    <property type="match status" value="1"/>
</dbReference>
<dbReference type="AlphaFoldDB" id="A0A9E2KQ65"/>